<reference evidence="2 3" key="1">
    <citation type="submission" date="2020-02" db="EMBL/GenBank/DDBJ databases">
        <authorList>
            <person name="Ferguson B K."/>
        </authorList>
    </citation>
    <scope>NUCLEOTIDE SEQUENCE [LARGE SCALE GENOMIC DNA]</scope>
</reference>
<protein>
    <submittedName>
        <fullName evidence="2">Uncharacterized protein</fullName>
    </submittedName>
</protein>
<feature type="region of interest" description="Disordered" evidence="1">
    <location>
        <begin position="116"/>
        <end position="147"/>
    </location>
</feature>
<sequence>MEYDAVQTNKKITSGSQARDTPIAVSFSATENLRRLGCRESWREGSTRSIHARGGCRFETESEVNSSAVEGDFSIRCRAEGRQVGEAPPGGSTNKAVRLGVGAVGGGIDYRLFPTRETEKSRGRRPIPAPRFPGSIRSFEMPGSKDA</sequence>
<dbReference type="EMBL" id="CADCXU010005205">
    <property type="protein sequence ID" value="CAA9996934.1"/>
    <property type="molecule type" value="Genomic_DNA"/>
</dbReference>
<feature type="compositionally biased region" description="Polar residues" evidence="1">
    <location>
        <begin position="1"/>
        <end position="19"/>
    </location>
</feature>
<evidence type="ECO:0000256" key="1">
    <source>
        <dbReference type="SAM" id="MobiDB-lite"/>
    </source>
</evidence>
<accession>A0A6H5G4S6</accession>
<keyword evidence="3" id="KW-1185">Reference proteome</keyword>
<evidence type="ECO:0000313" key="2">
    <source>
        <dbReference type="EMBL" id="CAA9996934.1"/>
    </source>
</evidence>
<dbReference type="Proteomes" id="UP000479000">
    <property type="component" value="Unassembled WGS sequence"/>
</dbReference>
<organism evidence="2 3">
    <name type="scientific">Nesidiocoris tenuis</name>
    <dbReference type="NCBI Taxonomy" id="355587"/>
    <lineage>
        <taxon>Eukaryota</taxon>
        <taxon>Metazoa</taxon>
        <taxon>Ecdysozoa</taxon>
        <taxon>Arthropoda</taxon>
        <taxon>Hexapoda</taxon>
        <taxon>Insecta</taxon>
        <taxon>Pterygota</taxon>
        <taxon>Neoptera</taxon>
        <taxon>Paraneoptera</taxon>
        <taxon>Hemiptera</taxon>
        <taxon>Heteroptera</taxon>
        <taxon>Panheteroptera</taxon>
        <taxon>Cimicomorpha</taxon>
        <taxon>Miridae</taxon>
        <taxon>Dicyphina</taxon>
        <taxon>Nesidiocoris</taxon>
    </lineage>
</organism>
<feature type="region of interest" description="Disordered" evidence="1">
    <location>
        <begin position="1"/>
        <end position="20"/>
    </location>
</feature>
<proteinExistence type="predicted"/>
<name>A0A6H5G4S6_9HEMI</name>
<gene>
    <name evidence="2" type="ORF">NTEN_LOCUS3316</name>
</gene>
<evidence type="ECO:0000313" key="3">
    <source>
        <dbReference type="Proteomes" id="UP000479000"/>
    </source>
</evidence>
<dbReference type="AlphaFoldDB" id="A0A6H5G4S6"/>